<keyword evidence="2" id="KW-0732">Signal</keyword>
<reference evidence="3 4" key="1">
    <citation type="submission" date="2016-10" db="EMBL/GenBank/DDBJ databases">
        <authorList>
            <person name="de Groot N.N."/>
        </authorList>
    </citation>
    <scope>NUCLEOTIDE SEQUENCE [LARGE SCALE GENOMIC DNA]</scope>
    <source>
        <strain evidence="3 4">DSM 15123</strain>
    </source>
</reference>
<dbReference type="Proteomes" id="UP000199531">
    <property type="component" value="Unassembled WGS sequence"/>
</dbReference>
<dbReference type="RefSeq" id="WP_143280548.1">
    <property type="nucleotide sequence ID" value="NZ_FOCW01000001.1"/>
</dbReference>
<dbReference type="PROSITE" id="PS51257">
    <property type="entry name" value="PROKAR_LIPOPROTEIN"/>
    <property type="match status" value="1"/>
</dbReference>
<feature type="coiled-coil region" evidence="1">
    <location>
        <begin position="103"/>
        <end position="130"/>
    </location>
</feature>
<dbReference type="AlphaFoldDB" id="A0A1H8FNV6"/>
<accession>A0A1H8FNV6</accession>
<organism evidence="3 4">
    <name type="scientific">Brachymonas denitrificans DSM 15123</name>
    <dbReference type="NCBI Taxonomy" id="1121117"/>
    <lineage>
        <taxon>Bacteria</taxon>
        <taxon>Pseudomonadati</taxon>
        <taxon>Pseudomonadota</taxon>
        <taxon>Betaproteobacteria</taxon>
        <taxon>Burkholderiales</taxon>
        <taxon>Comamonadaceae</taxon>
        <taxon>Brachymonas</taxon>
    </lineage>
</organism>
<evidence type="ECO:0000256" key="1">
    <source>
        <dbReference type="SAM" id="Coils"/>
    </source>
</evidence>
<evidence type="ECO:0000256" key="2">
    <source>
        <dbReference type="SAM" id="SignalP"/>
    </source>
</evidence>
<protein>
    <recommendedName>
        <fullName evidence="5">Lipoprotein</fullName>
    </recommendedName>
</protein>
<dbReference type="STRING" id="1121117.SAMN02745977_01107"/>
<keyword evidence="1" id="KW-0175">Coiled coil</keyword>
<feature type="signal peptide" evidence="2">
    <location>
        <begin position="1"/>
        <end position="25"/>
    </location>
</feature>
<feature type="chain" id="PRO_5011445927" description="Lipoprotein" evidence="2">
    <location>
        <begin position="26"/>
        <end position="155"/>
    </location>
</feature>
<keyword evidence="4" id="KW-1185">Reference proteome</keyword>
<name>A0A1H8FNV6_9BURK</name>
<sequence length="155" mass="17251">MHCFRHIPARSCLAAVGLVALAFLAGCTPPKLPTLEATVEEVPFLGQQLTQEQIAEWRDKVAQHRAAIEARHATEKVECYQRFFVNRCLAESRTAYRLEESVLRKQDLELNRQERLLKEIDRQLRIQQNAQDAASAAAALTVPPAAAPAASAPPR</sequence>
<evidence type="ECO:0000313" key="4">
    <source>
        <dbReference type="Proteomes" id="UP000199531"/>
    </source>
</evidence>
<evidence type="ECO:0008006" key="5">
    <source>
        <dbReference type="Google" id="ProtNLM"/>
    </source>
</evidence>
<proteinExistence type="predicted"/>
<gene>
    <name evidence="3" type="ORF">SAMN02745977_01107</name>
</gene>
<evidence type="ECO:0000313" key="3">
    <source>
        <dbReference type="EMBL" id="SEN32778.1"/>
    </source>
</evidence>
<dbReference type="EMBL" id="FOCW01000001">
    <property type="protein sequence ID" value="SEN32778.1"/>
    <property type="molecule type" value="Genomic_DNA"/>
</dbReference>